<dbReference type="InterPro" id="IPR036291">
    <property type="entry name" value="NAD(P)-bd_dom_sf"/>
</dbReference>
<gene>
    <name evidence="1" type="primary">TIC32</name>
    <name evidence="1" type="ORF">CR513_25068</name>
</gene>
<feature type="non-terminal residue" evidence="1">
    <location>
        <position position="1"/>
    </location>
</feature>
<dbReference type="Proteomes" id="UP000257109">
    <property type="component" value="Unassembled WGS sequence"/>
</dbReference>
<dbReference type="STRING" id="157652.A0A371GQL6"/>
<protein>
    <submittedName>
        <fullName evidence="1">Short-chain dehydrogenase TIC 32, chloroplastic</fullName>
    </submittedName>
</protein>
<evidence type="ECO:0000313" key="2">
    <source>
        <dbReference type="Proteomes" id="UP000257109"/>
    </source>
</evidence>
<dbReference type="Gene3D" id="3.40.50.720">
    <property type="entry name" value="NAD(P)-binding Rossmann-like Domain"/>
    <property type="match status" value="1"/>
</dbReference>
<comment type="caution">
    <text evidence="1">The sequence shown here is derived from an EMBL/GenBank/DDBJ whole genome shotgun (WGS) entry which is preliminary data.</text>
</comment>
<accession>A0A371GQL6</accession>
<dbReference type="InterPro" id="IPR055280">
    <property type="entry name" value="TIC32"/>
</dbReference>
<proteinExistence type="predicted"/>
<keyword evidence="2" id="KW-1185">Reference proteome</keyword>
<dbReference type="PANTHER" id="PTHR48476:SF1">
    <property type="entry name" value="SHORT-CHAIN DEHYDROGENASE TIC 32, CHLOROPLASTIC-LIKE"/>
    <property type="match status" value="1"/>
</dbReference>
<dbReference type="SUPFAM" id="SSF51735">
    <property type="entry name" value="NAD(P)-binding Rossmann-fold domains"/>
    <property type="match status" value="1"/>
</dbReference>
<dbReference type="PANTHER" id="PTHR48476">
    <property type="entry name" value="SHORT-CHAIN DEHYDROGENASE TIC 32, CHLOROPLASTIC-LIKE"/>
    <property type="match status" value="1"/>
</dbReference>
<dbReference type="EMBL" id="QJKJ01004788">
    <property type="protein sequence ID" value="RDX92766.1"/>
    <property type="molecule type" value="Genomic_DNA"/>
</dbReference>
<organism evidence="1 2">
    <name type="scientific">Mucuna pruriens</name>
    <name type="common">Velvet bean</name>
    <name type="synonym">Dolichos pruriens</name>
    <dbReference type="NCBI Taxonomy" id="157652"/>
    <lineage>
        <taxon>Eukaryota</taxon>
        <taxon>Viridiplantae</taxon>
        <taxon>Streptophyta</taxon>
        <taxon>Embryophyta</taxon>
        <taxon>Tracheophyta</taxon>
        <taxon>Spermatophyta</taxon>
        <taxon>Magnoliopsida</taxon>
        <taxon>eudicotyledons</taxon>
        <taxon>Gunneridae</taxon>
        <taxon>Pentapetalae</taxon>
        <taxon>rosids</taxon>
        <taxon>fabids</taxon>
        <taxon>Fabales</taxon>
        <taxon>Fabaceae</taxon>
        <taxon>Papilionoideae</taxon>
        <taxon>50 kb inversion clade</taxon>
        <taxon>NPAAA clade</taxon>
        <taxon>indigoferoid/millettioid clade</taxon>
        <taxon>Phaseoleae</taxon>
        <taxon>Mucuna</taxon>
    </lineage>
</organism>
<evidence type="ECO:0000313" key="1">
    <source>
        <dbReference type="EMBL" id="RDX92766.1"/>
    </source>
</evidence>
<feature type="non-terminal residue" evidence="1">
    <location>
        <position position="82"/>
    </location>
</feature>
<dbReference type="AlphaFoldDB" id="A0A371GQL6"/>
<dbReference type="OrthoDB" id="191139at2759"/>
<reference evidence="1" key="1">
    <citation type="submission" date="2018-05" db="EMBL/GenBank/DDBJ databases">
        <title>Draft genome of Mucuna pruriens seed.</title>
        <authorList>
            <person name="Nnadi N.E."/>
            <person name="Vos R."/>
            <person name="Hasami M.H."/>
            <person name="Devisetty U.K."/>
            <person name="Aguiy J.C."/>
        </authorList>
    </citation>
    <scope>NUCLEOTIDE SEQUENCE [LARGE SCALE GENOMIC DNA]</scope>
    <source>
        <strain evidence="1">JCA_2017</strain>
    </source>
</reference>
<sequence length="82" mass="8974">MGDIDMIGAKNIKETILKETPTAKVDIMELDLSSMKSIQNFASEFNSSGFSLNILINNAGICAAPFTLSKDNIELQFAINYI</sequence>
<name>A0A371GQL6_MUCPR</name>